<dbReference type="EMBL" id="GBRH01181955">
    <property type="protein sequence ID" value="JAE15941.1"/>
    <property type="molecule type" value="Transcribed_RNA"/>
</dbReference>
<reference evidence="2" key="1">
    <citation type="submission" date="2014-09" db="EMBL/GenBank/DDBJ databases">
        <authorList>
            <person name="Magalhaes I.L.F."/>
            <person name="Oliveira U."/>
            <person name="Santos F.R."/>
            <person name="Vidigal T.H.D.A."/>
            <person name="Brescovit A.D."/>
            <person name="Santos A.J."/>
        </authorList>
    </citation>
    <scope>NUCLEOTIDE SEQUENCE</scope>
    <source>
        <tissue evidence="2">Shoot tissue taken approximately 20 cm above the soil surface</tissue>
    </source>
</reference>
<sequence length="98" mass="11503">MCGAATLLQYCLPFYYVDFASILYCCNATNLLLNYLFVKKMLRIYSLTICLLENDENHRGQRCTSLRFKLTKEPNGVIQQITKAREVWQHRVSFLVMI</sequence>
<organism evidence="2">
    <name type="scientific">Arundo donax</name>
    <name type="common">Giant reed</name>
    <name type="synonym">Donax arundinaceus</name>
    <dbReference type="NCBI Taxonomy" id="35708"/>
    <lineage>
        <taxon>Eukaryota</taxon>
        <taxon>Viridiplantae</taxon>
        <taxon>Streptophyta</taxon>
        <taxon>Embryophyta</taxon>
        <taxon>Tracheophyta</taxon>
        <taxon>Spermatophyta</taxon>
        <taxon>Magnoliopsida</taxon>
        <taxon>Liliopsida</taxon>
        <taxon>Poales</taxon>
        <taxon>Poaceae</taxon>
        <taxon>PACMAD clade</taxon>
        <taxon>Arundinoideae</taxon>
        <taxon>Arundineae</taxon>
        <taxon>Arundo</taxon>
    </lineage>
</organism>
<accession>A0A0A9G068</accession>
<keyword evidence="1" id="KW-0812">Transmembrane</keyword>
<dbReference type="AlphaFoldDB" id="A0A0A9G068"/>
<feature type="transmembrane region" description="Helical" evidence="1">
    <location>
        <begin position="14"/>
        <end position="37"/>
    </location>
</feature>
<evidence type="ECO:0000313" key="2">
    <source>
        <dbReference type="EMBL" id="JAE15941.1"/>
    </source>
</evidence>
<reference evidence="2" key="2">
    <citation type="journal article" date="2015" name="Data Brief">
        <title>Shoot transcriptome of the giant reed, Arundo donax.</title>
        <authorList>
            <person name="Barrero R.A."/>
            <person name="Guerrero F.D."/>
            <person name="Moolhuijzen P."/>
            <person name="Goolsby J.A."/>
            <person name="Tidwell J."/>
            <person name="Bellgard S.E."/>
            <person name="Bellgard M.I."/>
        </authorList>
    </citation>
    <scope>NUCLEOTIDE SEQUENCE</scope>
    <source>
        <tissue evidence="2">Shoot tissue taken approximately 20 cm above the soil surface</tissue>
    </source>
</reference>
<keyword evidence="1" id="KW-0472">Membrane</keyword>
<evidence type="ECO:0000256" key="1">
    <source>
        <dbReference type="SAM" id="Phobius"/>
    </source>
</evidence>
<keyword evidence="1" id="KW-1133">Transmembrane helix</keyword>
<proteinExistence type="predicted"/>
<protein>
    <submittedName>
        <fullName evidence="2">Uncharacterized protein</fullName>
    </submittedName>
</protein>
<name>A0A0A9G068_ARUDO</name>